<evidence type="ECO:0000313" key="4">
    <source>
        <dbReference type="Proteomes" id="UP001157006"/>
    </source>
</evidence>
<name>A0AAV1AY01_VICFA</name>
<dbReference type="Pfam" id="PF00232">
    <property type="entry name" value="Glyco_hydro_1"/>
    <property type="match status" value="1"/>
</dbReference>
<dbReference type="InterPro" id="IPR017853">
    <property type="entry name" value="GH"/>
</dbReference>
<dbReference type="PANTHER" id="PTHR10353">
    <property type="entry name" value="GLYCOSYL HYDROLASE"/>
    <property type="match status" value="1"/>
</dbReference>
<comment type="similarity">
    <text evidence="1 2">Belongs to the glycosyl hydrolase 1 family.</text>
</comment>
<organism evidence="3 4">
    <name type="scientific">Vicia faba</name>
    <name type="common">Broad bean</name>
    <name type="synonym">Faba vulgaris</name>
    <dbReference type="NCBI Taxonomy" id="3906"/>
    <lineage>
        <taxon>Eukaryota</taxon>
        <taxon>Viridiplantae</taxon>
        <taxon>Streptophyta</taxon>
        <taxon>Embryophyta</taxon>
        <taxon>Tracheophyta</taxon>
        <taxon>Spermatophyta</taxon>
        <taxon>Magnoliopsida</taxon>
        <taxon>eudicotyledons</taxon>
        <taxon>Gunneridae</taxon>
        <taxon>Pentapetalae</taxon>
        <taxon>rosids</taxon>
        <taxon>fabids</taxon>
        <taxon>Fabales</taxon>
        <taxon>Fabaceae</taxon>
        <taxon>Papilionoideae</taxon>
        <taxon>50 kb inversion clade</taxon>
        <taxon>NPAAA clade</taxon>
        <taxon>Hologalegina</taxon>
        <taxon>IRL clade</taxon>
        <taxon>Fabeae</taxon>
        <taxon>Vicia</taxon>
    </lineage>
</organism>
<dbReference type="EMBL" id="OX451740">
    <property type="protein sequence ID" value="CAI8613935.1"/>
    <property type="molecule type" value="Genomic_DNA"/>
</dbReference>
<proteinExistence type="inferred from homology"/>
<dbReference type="GO" id="GO:0008422">
    <property type="term" value="F:beta-glucosidase activity"/>
    <property type="evidence" value="ECO:0007669"/>
    <property type="project" value="TreeGrafter"/>
</dbReference>
<accession>A0AAV1AY01</accession>
<gene>
    <name evidence="3" type="ORF">VFH_V105360</name>
</gene>
<evidence type="ECO:0000256" key="1">
    <source>
        <dbReference type="ARBA" id="ARBA00010838"/>
    </source>
</evidence>
<dbReference type="AlphaFoldDB" id="A0AAV1AY01"/>
<protein>
    <submittedName>
        <fullName evidence="3">Uncharacterized protein</fullName>
    </submittedName>
</protein>
<evidence type="ECO:0000256" key="2">
    <source>
        <dbReference type="RuleBase" id="RU003690"/>
    </source>
</evidence>
<dbReference type="GO" id="GO:0005975">
    <property type="term" value="P:carbohydrate metabolic process"/>
    <property type="evidence" value="ECO:0007669"/>
    <property type="project" value="InterPro"/>
</dbReference>
<keyword evidence="4" id="KW-1185">Reference proteome</keyword>
<evidence type="ECO:0000313" key="3">
    <source>
        <dbReference type="EMBL" id="CAI8613935.1"/>
    </source>
</evidence>
<sequence length="195" mass="22621">MLKAALVNQEFLETAKLLPSTFSRILDVVNSDNLSQAIEYYCNFVRDAHTEKDRLRDLKRKWKTDRNLLTLQLETRKIEPDQNCFGEENDRVAVVFSFFYIESGMLTSCLGAYRFSISWSRLIPNGRGPVNPKGLKYYNNLINELIINGFVQDESPYAENGKGHIFFRILQAFEDYGSSATYYNLETYMPHSEVQ</sequence>
<dbReference type="PANTHER" id="PTHR10353:SF29">
    <property type="entry name" value="BETA-GLUCOSIDASE 11"/>
    <property type="match status" value="1"/>
</dbReference>
<dbReference type="Pfam" id="PF05600">
    <property type="entry name" value="CDK5RAP3"/>
    <property type="match status" value="1"/>
</dbReference>
<dbReference type="Gene3D" id="3.20.20.80">
    <property type="entry name" value="Glycosidases"/>
    <property type="match status" value="1"/>
</dbReference>
<dbReference type="InterPro" id="IPR001360">
    <property type="entry name" value="Glyco_hydro_1"/>
</dbReference>
<dbReference type="Proteomes" id="UP001157006">
    <property type="component" value="Chromosome 5"/>
</dbReference>
<reference evidence="3 4" key="1">
    <citation type="submission" date="2023-01" db="EMBL/GenBank/DDBJ databases">
        <authorList>
            <person name="Kreplak J."/>
        </authorList>
    </citation>
    <scope>NUCLEOTIDE SEQUENCE [LARGE SCALE GENOMIC DNA]</scope>
</reference>
<dbReference type="InterPro" id="IPR008491">
    <property type="entry name" value="CDK5RAP3"/>
</dbReference>
<dbReference type="SUPFAM" id="SSF51445">
    <property type="entry name" value="(Trans)glycosidases"/>
    <property type="match status" value="1"/>
</dbReference>